<dbReference type="InterPro" id="IPR013108">
    <property type="entry name" value="Amidohydro_3"/>
</dbReference>
<dbReference type="PANTHER" id="PTHR22642:SF22">
    <property type="entry name" value="EXOENZYMES REGULATORY PROTEIN AEPA"/>
    <property type="match status" value="1"/>
</dbReference>
<name>A0A810Q0J4_9FIRM</name>
<dbReference type="Gene3D" id="2.30.40.10">
    <property type="entry name" value="Urease, subunit C, domain 1"/>
    <property type="match status" value="1"/>
</dbReference>
<organism evidence="2 3">
    <name type="scientific">Vescimonas fastidiosa</name>
    <dbReference type="NCBI Taxonomy" id="2714353"/>
    <lineage>
        <taxon>Bacteria</taxon>
        <taxon>Bacillati</taxon>
        <taxon>Bacillota</taxon>
        <taxon>Clostridia</taxon>
        <taxon>Eubacteriales</taxon>
        <taxon>Oscillospiraceae</taxon>
        <taxon>Vescimonas</taxon>
    </lineage>
</organism>
<dbReference type="Gene3D" id="3.20.20.140">
    <property type="entry name" value="Metal-dependent hydrolases"/>
    <property type="match status" value="1"/>
</dbReference>
<dbReference type="RefSeq" id="WP_212820091.1">
    <property type="nucleotide sequence ID" value="NZ_AP023415.1"/>
</dbReference>
<dbReference type="InterPro" id="IPR011059">
    <property type="entry name" value="Metal-dep_hydrolase_composite"/>
</dbReference>
<dbReference type="PANTHER" id="PTHR22642">
    <property type="entry name" value="IMIDAZOLONEPROPIONASE"/>
    <property type="match status" value="1"/>
</dbReference>
<dbReference type="InterPro" id="IPR032466">
    <property type="entry name" value="Metal_Hydrolase"/>
</dbReference>
<dbReference type="AlphaFoldDB" id="A0A810Q0J4"/>
<dbReference type="Pfam" id="PF07969">
    <property type="entry name" value="Amidohydro_3"/>
    <property type="match status" value="1"/>
</dbReference>
<feature type="domain" description="Amidohydrolase 3" evidence="1">
    <location>
        <begin position="50"/>
        <end position="510"/>
    </location>
</feature>
<dbReference type="SUPFAM" id="SSF51556">
    <property type="entry name" value="Metallo-dependent hydrolases"/>
    <property type="match status" value="1"/>
</dbReference>
<protein>
    <submittedName>
        <fullName evidence="2">Exoenzyme regulatory protein aepA</fullName>
    </submittedName>
</protein>
<gene>
    <name evidence="2" type="ORF">MM35RIKEN_11630</name>
</gene>
<dbReference type="EMBL" id="AP023415">
    <property type="protein sequence ID" value="BCK78971.1"/>
    <property type="molecule type" value="Genomic_DNA"/>
</dbReference>
<reference evidence="2" key="1">
    <citation type="submission" date="2020-09" db="EMBL/GenBank/DDBJ databases">
        <title>New species isolated from human feces.</title>
        <authorList>
            <person name="Kitahara M."/>
            <person name="Shigeno Y."/>
            <person name="Shime M."/>
            <person name="Matsumoto Y."/>
            <person name="Nakamura S."/>
            <person name="Motooka D."/>
            <person name="Fukuoka S."/>
            <person name="Nishikawa H."/>
            <person name="Benno Y."/>
        </authorList>
    </citation>
    <scope>NUCLEOTIDE SEQUENCE</scope>
    <source>
        <strain evidence="2">MM35</strain>
    </source>
</reference>
<evidence type="ECO:0000259" key="1">
    <source>
        <dbReference type="Pfam" id="PF07969"/>
    </source>
</evidence>
<dbReference type="Proteomes" id="UP000681343">
    <property type="component" value="Chromosome"/>
</dbReference>
<dbReference type="KEGG" id="vfa:MM35RIKEN_11630"/>
<dbReference type="CDD" id="cd01300">
    <property type="entry name" value="YtcJ_like"/>
    <property type="match status" value="1"/>
</dbReference>
<evidence type="ECO:0000313" key="2">
    <source>
        <dbReference type="EMBL" id="BCK78971.1"/>
    </source>
</evidence>
<dbReference type="Gene3D" id="3.10.310.70">
    <property type="match status" value="1"/>
</dbReference>
<dbReference type="InterPro" id="IPR033932">
    <property type="entry name" value="YtcJ-like"/>
</dbReference>
<evidence type="ECO:0000313" key="3">
    <source>
        <dbReference type="Proteomes" id="UP000681343"/>
    </source>
</evidence>
<dbReference type="GO" id="GO:0016810">
    <property type="term" value="F:hydrolase activity, acting on carbon-nitrogen (but not peptide) bonds"/>
    <property type="evidence" value="ECO:0007669"/>
    <property type="project" value="InterPro"/>
</dbReference>
<dbReference type="SUPFAM" id="SSF51338">
    <property type="entry name" value="Composite domain of metallo-dependent hydrolases"/>
    <property type="match status" value="1"/>
</dbReference>
<sequence length="517" mass="57371">MDQRDLLIKNGKILCMDGGRCADWLLTHDGKISRLGVGDCRPEYISGTVQTIDAKGHTVLPGFIDNHFEVVRLGLECGCVDLSPARNYEQMGQILRREAAKRSVITAYHLDSSCLEEKALPDRRVLDRYCADKPVLIFSLDRHTIMLNTVGILYYKIPFTLPGIQTDANGILTGIFTNQAENRLESNVMDTHSYDDFDKAAALGSKMALSYGVTTVAAMECRGAQAEQAPLRASDFLVRYKDRYPLTIEIFYQTTECKRALEQGLKHIGGALYIDGTMGGRSAALSFDYADAPHKRGWVYLTRDALTQFTMECCQHDLQIGFDAIGDMAIEAVLQALEAAAEKYDVPAMRHRIEHAELITPSQMERAARLGVILCMQPGYEGLWGYPGGMYQQRLGAHYGTTNRFRRIIDSGITVCAGADPPVTHINPLLGIHYAVNHPVPANSATLQEALEMYTVNGAYALFLEKQKGSLREGMDADIVILDRDITQTDPQQLKEVKVDMTIKGGRVVFNRMASLC</sequence>
<accession>A0A810Q0J4</accession>
<keyword evidence="3" id="KW-1185">Reference proteome</keyword>
<proteinExistence type="predicted"/>